<dbReference type="InterPro" id="IPR050727">
    <property type="entry name" value="GH43_arabinanases"/>
</dbReference>
<protein>
    <recommendedName>
        <fullName evidence="4">Glycosyl hydrolase</fullName>
    </recommendedName>
</protein>
<dbReference type="Proteomes" id="UP000799538">
    <property type="component" value="Unassembled WGS sequence"/>
</dbReference>
<feature type="chain" id="PRO_5025358441" description="Glycosyl hydrolase" evidence="1">
    <location>
        <begin position="20"/>
        <end position="354"/>
    </location>
</feature>
<gene>
    <name evidence="2" type="ORF">BDZ85DRAFT_5905</name>
</gene>
<proteinExistence type="predicted"/>
<accession>A0A6A6GPI0</accession>
<dbReference type="EMBL" id="ML992501">
    <property type="protein sequence ID" value="KAF2227654.1"/>
    <property type="molecule type" value="Genomic_DNA"/>
</dbReference>
<keyword evidence="1" id="KW-0732">Signal</keyword>
<dbReference type="PANTHER" id="PTHR43301">
    <property type="entry name" value="ARABINAN ENDO-1,5-ALPHA-L-ARABINOSIDASE"/>
    <property type="match status" value="1"/>
</dbReference>
<reference evidence="3" key="1">
    <citation type="journal article" date="2020" name="Stud. Mycol.">
        <title>101 Dothideomycetes genomes: A test case for predicting lifestyles and emergence of pathogens.</title>
        <authorList>
            <person name="Haridas S."/>
            <person name="Albert R."/>
            <person name="Binder M."/>
            <person name="Bloem J."/>
            <person name="LaButti K."/>
            <person name="Salamov A."/>
            <person name="Andreopoulos B."/>
            <person name="Baker S."/>
            <person name="Barry K."/>
            <person name="Bills G."/>
            <person name="Bluhm B."/>
            <person name="Cannon C."/>
            <person name="Castanera R."/>
            <person name="Culley D."/>
            <person name="Daum C."/>
            <person name="Ezra D."/>
            <person name="Gonzalez J."/>
            <person name="Henrissat B."/>
            <person name="Kuo A."/>
            <person name="Liang C."/>
            <person name="Lipzen A."/>
            <person name="Lutzoni F."/>
            <person name="Magnuson J."/>
            <person name="Mondo S."/>
            <person name="Nolan M."/>
            <person name="Ohm R."/>
            <person name="Pangilinan J."/>
            <person name="Park H.-J."/>
            <person name="Ramirez L."/>
            <person name="Alfaro M."/>
            <person name="Sun H."/>
            <person name="Tritt A."/>
            <person name="Yoshinaga Y."/>
            <person name="Zwiers L.-H."/>
            <person name="Turgeon B."/>
            <person name="Goodwin S."/>
            <person name="Spatafora J."/>
            <person name="Crous P."/>
            <person name="Grigoriev I."/>
        </authorList>
    </citation>
    <scope>NUCLEOTIDE SEQUENCE [LARGE SCALE GENOMIC DNA]</scope>
    <source>
        <strain evidence="3">CECT 20119</strain>
    </source>
</reference>
<keyword evidence="3" id="KW-1185">Reference proteome</keyword>
<evidence type="ECO:0000313" key="2">
    <source>
        <dbReference type="EMBL" id="KAF2227654.1"/>
    </source>
</evidence>
<evidence type="ECO:0008006" key="4">
    <source>
        <dbReference type="Google" id="ProtNLM"/>
    </source>
</evidence>
<evidence type="ECO:0000256" key="1">
    <source>
        <dbReference type="SAM" id="SignalP"/>
    </source>
</evidence>
<dbReference type="OrthoDB" id="19657at2759"/>
<evidence type="ECO:0000313" key="3">
    <source>
        <dbReference type="Proteomes" id="UP000799538"/>
    </source>
</evidence>
<feature type="signal peptide" evidence="1">
    <location>
        <begin position="1"/>
        <end position="19"/>
    </location>
</feature>
<organism evidence="2 3">
    <name type="scientific">Elsinoe ampelina</name>
    <dbReference type="NCBI Taxonomy" id="302913"/>
    <lineage>
        <taxon>Eukaryota</taxon>
        <taxon>Fungi</taxon>
        <taxon>Dikarya</taxon>
        <taxon>Ascomycota</taxon>
        <taxon>Pezizomycotina</taxon>
        <taxon>Dothideomycetes</taxon>
        <taxon>Dothideomycetidae</taxon>
        <taxon>Myriangiales</taxon>
        <taxon>Elsinoaceae</taxon>
        <taxon>Elsinoe</taxon>
    </lineage>
</organism>
<dbReference type="InterPro" id="IPR023296">
    <property type="entry name" value="Glyco_hydro_beta-prop_sf"/>
</dbReference>
<dbReference type="Gene3D" id="2.115.10.20">
    <property type="entry name" value="Glycosyl hydrolase domain, family 43"/>
    <property type="match status" value="1"/>
</dbReference>
<dbReference type="PANTHER" id="PTHR43301:SF3">
    <property type="entry name" value="ARABINAN ENDO-1,5-ALPHA-L-ARABINOSIDASE A-RELATED"/>
    <property type="match status" value="1"/>
</dbReference>
<dbReference type="CDD" id="cd08983">
    <property type="entry name" value="GH43_Bt3655-like"/>
    <property type="match status" value="1"/>
</dbReference>
<dbReference type="SUPFAM" id="SSF75005">
    <property type="entry name" value="Arabinanase/levansucrase/invertase"/>
    <property type="match status" value="1"/>
</dbReference>
<sequence length="354" mass="40003">MLFPKLLISLAVSVTAVSAVAVPAKRQDEAKAAYFFVNFPVWDEQIYFALSNGNDPHSYTRLCLDCRNETEAILKSNVGTKGVRDAHIVQSRDGSKFYMTATDLQVNSFTGDFNAATRFGSRSIVIWESDDLATWSAPRLTQPLVNASAGNFWAPETVWDPEQNTFVMVFASRFWSPSDPDRTGRQPPNVLMYITTDDFVTFSEAKTYISPGYPVIDTTFYHATEEGPNVWYRLVKSEVDYKIYQEKSTTGLFGTWTRVGGAPNSQRIEFARDFSNNEGGLIFRDNVDPGLYHCWIDQSTTEQYIPAQARTLNDMAAWERVPLDNFPTNVKHGVVVPVNQAQYDLLLSVYQRKI</sequence>
<name>A0A6A6GPI0_9PEZI</name>
<dbReference type="AlphaFoldDB" id="A0A6A6GPI0"/>